<dbReference type="Gene3D" id="3.90.850.10">
    <property type="entry name" value="Fumarylacetoacetase-like, C-terminal domain"/>
    <property type="match status" value="1"/>
</dbReference>
<comment type="similarity">
    <text evidence="1">Belongs to the FAH family.</text>
</comment>
<dbReference type="Pfam" id="PF01557">
    <property type="entry name" value="FAA_hydrolase"/>
    <property type="match status" value="1"/>
</dbReference>
<dbReference type="EMBL" id="JAFBER010000016">
    <property type="protein sequence ID" value="MBM7646122.1"/>
    <property type="molecule type" value="Genomic_DNA"/>
</dbReference>
<dbReference type="EC" id="4.1.1.68" evidence="4"/>
<evidence type="ECO:0000313" key="5">
    <source>
        <dbReference type="Proteomes" id="UP000808914"/>
    </source>
</evidence>
<dbReference type="SUPFAM" id="SSF56529">
    <property type="entry name" value="FAH"/>
    <property type="match status" value="1"/>
</dbReference>
<evidence type="ECO:0000256" key="1">
    <source>
        <dbReference type="ARBA" id="ARBA00010211"/>
    </source>
</evidence>
<keyword evidence="5" id="KW-1185">Reference proteome</keyword>
<name>A0ABS2Q1E8_9BACL</name>
<feature type="domain" description="Fumarylacetoacetase-like C-terminal" evidence="3">
    <location>
        <begin position="47"/>
        <end position="251"/>
    </location>
</feature>
<dbReference type="PANTHER" id="PTHR42796">
    <property type="entry name" value="FUMARYLACETOACETATE HYDROLASE DOMAIN-CONTAINING PROTEIN 2A-RELATED"/>
    <property type="match status" value="1"/>
</dbReference>
<dbReference type="EC" id="5.3.3.-" evidence="4"/>
<dbReference type="InterPro" id="IPR011234">
    <property type="entry name" value="Fumarylacetoacetase-like_C"/>
</dbReference>
<protein>
    <submittedName>
        <fullName evidence="4">5-oxopent-3-ene-1,2,5-tricarboxylate decarboxylase/2-hydroxyhepta-2,4-diene-1,7-dioate isomerase</fullName>
        <ecNumber evidence="4">4.1.1.68</ecNumber>
        <ecNumber evidence="4">5.3.3.-</ecNumber>
    </submittedName>
</protein>
<gene>
    <name evidence="4" type="ORF">JOD45_002348</name>
</gene>
<evidence type="ECO:0000259" key="3">
    <source>
        <dbReference type="Pfam" id="PF01557"/>
    </source>
</evidence>
<organism evidence="4 5">
    <name type="scientific">Scopulibacillus daqui</name>
    <dbReference type="NCBI Taxonomy" id="1469162"/>
    <lineage>
        <taxon>Bacteria</taxon>
        <taxon>Bacillati</taxon>
        <taxon>Bacillota</taxon>
        <taxon>Bacilli</taxon>
        <taxon>Bacillales</taxon>
        <taxon>Sporolactobacillaceae</taxon>
        <taxon>Scopulibacillus</taxon>
    </lineage>
</organism>
<dbReference type="RefSeq" id="WP_205004024.1">
    <property type="nucleotide sequence ID" value="NZ_JAFBER010000016.1"/>
</dbReference>
<dbReference type="GO" id="GO:0018800">
    <property type="term" value="F:5-oxopent-3-ene-1,2,5-tricarboxylate decarboxylase activity"/>
    <property type="evidence" value="ECO:0007669"/>
    <property type="project" value="UniProtKB-EC"/>
</dbReference>
<keyword evidence="4" id="KW-0456">Lyase</keyword>
<dbReference type="PANTHER" id="PTHR42796:SF4">
    <property type="entry name" value="FUMARYLACETOACETATE HYDROLASE DOMAIN-CONTAINING PROTEIN 2A"/>
    <property type="match status" value="1"/>
</dbReference>
<evidence type="ECO:0000256" key="2">
    <source>
        <dbReference type="ARBA" id="ARBA00022723"/>
    </source>
</evidence>
<dbReference type="InterPro" id="IPR051121">
    <property type="entry name" value="FAH"/>
</dbReference>
<accession>A0ABS2Q1E8</accession>
<evidence type="ECO:0000313" key="4">
    <source>
        <dbReference type="EMBL" id="MBM7646122.1"/>
    </source>
</evidence>
<dbReference type="NCBIfam" id="TIGR02305">
    <property type="entry name" value="HpaG-N-term"/>
    <property type="match status" value="1"/>
</dbReference>
<keyword evidence="2" id="KW-0479">Metal-binding</keyword>
<comment type="caution">
    <text evidence="4">The sequence shown here is derived from an EMBL/GenBank/DDBJ whole genome shotgun (WGS) entry which is preliminary data.</text>
</comment>
<dbReference type="InterPro" id="IPR012686">
    <property type="entry name" value="HPA_isomer/decarb_N"/>
</dbReference>
<keyword evidence="4" id="KW-0413">Isomerase</keyword>
<proteinExistence type="inferred from homology"/>
<dbReference type="Proteomes" id="UP000808914">
    <property type="component" value="Unassembled WGS sequence"/>
</dbReference>
<dbReference type="GO" id="GO:0016853">
    <property type="term" value="F:isomerase activity"/>
    <property type="evidence" value="ECO:0007669"/>
    <property type="project" value="UniProtKB-KW"/>
</dbReference>
<dbReference type="InterPro" id="IPR036663">
    <property type="entry name" value="Fumarylacetoacetase_C_sf"/>
</dbReference>
<sequence>MKKATGQLCGSRQTAEFYVNPADGTAILDHNHHSLKDLPWDIPVSGTIYGTALNYKGALAALGESVNEPPYQAPPKAPILYIKPANTIISCGMPIPLPEDITEVEIGAALGIVIGRTAVRVDEEQAESYIAGYTVVNDVSIPHESVYRPAVMQKCRDGFCPVGPWVIDRKAVTNPDDLNVRVFINGELKQSNNTNNLIRPVSRLISDVTEFMTLNAGDVLLVGVPENAPLAKKGDIVRIEIDEVGVLENHIASEKELVKEAVR</sequence>
<reference evidence="4 5" key="1">
    <citation type="submission" date="2021-01" db="EMBL/GenBank/DDBJ databases">
        <title>Genomic Encyclopedia of Type Strains, Phase IV (KMG-IV): sequencing the most valuable type-strain genomes for metagenomic binning, comparative biology and taxonomic classification.</title>
        <authorList>
            <person name="Goeker M."/>
        </authorList>
    </citation>
    <scope>NUCLEOTIDE SEQUENCE [LARGE SCALE GENOMIC DNA]</scope>
    <source>
        <strain evidence="4 5">DSM 28236</strain>
    </source>
</reference>